<keyword evidence="3" id="KW-0677">Repeat</keyword>
<sequence length="210" mass="22280">MPSHARIQYVLQIEGLSVAWKEQDAPLLCPMSTQSDQGWSWTHAMATPAGRPSTQQQPLSVDFEALSYISSLVEAFQAFDSDNDGLVTAPELRGLLASLGLDKPEQEVRDMLARADADRDGKLSVEELLDVMNAGELGMGALGALLQSAVPALESAAGPDGVLGANELARLLSLMGTASVEDCMEIISCMDGDGDGAISLEEFKLMAQLL</sequence>
<name>A0A8J5VP86_ZIZPA</name>
<keyword evidence="6" id="KW-1185">Reference proteome</keyword>
<dbReference type="GO" id="GO:0005509">
    <property type="term" value="F:calcium ion binding"/>
    <property type="evidence" value="ECO:0007669"/>
    <property type="project" value="InterPro"/>
</dbReference>
<protein>
    <recommendedName>
        <fullName evidence="4">EF-hand domain-containing protein</fullName>
    </recommendedName>
</protein>
<keyword evidence="2" id="KW-0479">Metal-binding</keyword>
<reference evidence="5" key="2">
    <citation type="submission" date="2021-02" db="EMBL/GenBank/DDBJ databases">
        <authorList>
            <person name="Kimball J.A."/>
            <person name="Haas M.W."/>
            <person name="Macchietto M."/>
            <person name="Kono T."/>
            <person name="Duquette J."/>
            <person name="Shao M."/>
        </authorList>
    </citation>
    <scope>NUCLEOTIDE SEQUENCE</scope>
    <source>
        <tissue evidence="5">Fresh leaf tissue</tissue>
    </source>
</reference>
<dbReference type="CDD" id="cd00051">
    <property type="entry name" value="EFh"/>
    <property type="match status" value="1"/>
</dbReference>
<dbReference type="InterPro" id="IPR018247">
    <property type="entry name" value="EF_Hand_1_Ca_BS"/>
</dbReference>
<comment type="function">
    <text evidence="1">Potential calcium sensor.</text>
</comment>
<dbReference type="EMBL" id="JAAALK010000283">
    <property type="protein sequence ID" value="KAG8074820.1"/>
    <property type="molecule type" value="Genomic_DNA"/>
</dbReference>
<dbReference type="InterPro" id="IPR039647">
    <property type="entry name" value="EF_hand_pair_protein_CML-like"/>
</dbReference>
<gene>
    <name evidence="5" type="ORF">GUJ93_ZPchr0006g44595</name>
</gene>
<accession>A0A8J5VP86</accession>
<dbReference type="InterPro" id="IPR002048">
    <property type="entry name" value="EF_hand_dom"/>
</dbReference>
<evidence type="ECO:0000256" key="3">
    <source>
        <dbReference type="ARBA" id="ARBA00022737"/>
    </source>
</evidence>
<dbReference type="PROSITE" id="PS00018">
    <property type="entry name" value="EF_HAND_1"/>
    <property type="match status" value="3"/>
</dbReference>
<evidence type="ECO:0000259" key="4">
    <source>
        <dbReference type="PROSITE" id="PS50222"/>
    </source>
</evidence>
<feature type="domain" description="EF-hand" evidence="4">
    <location>
        <begin position="103"/>
        <end position="138"/>
    </location>
</feature>
<dbReference type="GO" id="GO:0043226">
    <property type="term" value="C:organelle"/>
    <property type="evidence" value="ECO:0007669"/>
    <property type="project" value="UniProtKB-ARBA"/>
</dbReference>
<dbReference type="OrthoDB" id="26525at2759"/>
<evidence type="ECO:0000313" key="5">
    <source>
        <dbReference type="EMBL" id="KAG8074820.1"/>
    </source>
</evidence>
<comment type="caution">
    <text evidence="5">The sequence shown here is derived from an EMBL/GenBank/DDBJ whole genome shotgun (WGS) entry which is preliminary data.</text>
</comment>
<feature type="domain" description="EF-hand" evidence="4">
    <location>
        <begin position="67"/>
        <end position="102"/>
    </location>
</feature>
<evidence type="ECO:0000313" key="6">
    <source>
        <dbReference type="Proteomes" id="UP000729402"/>
    </source>
</evidence>
<dbReference type="Pfam" id="PF13499">
    <property type="entry name" value="EF-hand_7"/>
    <property type="match status" value="1"/>
</dbReference>
<dbReference type="AlphaFoldDB" id="A0A8J5VP86"/>
<dbReference type="SMART" id="SM00054">
    <property type="entry name" value="EFh"/>
    <property type="match status" value="3"/>
</dbReference>
<dbReference type="Proteomes" id="UP000729402">
    <property type="component" value="Unassembled WGS sequence"/>
</dbReference>
<proteinExistence type="predicted"/>
<reference evidence="5" key="1">
    <citation type="journal article" date="2021" name="bioRxiv">
        <title>Whole Genome Assembly and Annotation of Northern Wild Rice, Zizania palustris L., Supports a Whole Genome Duplication in the Zizania Genus.</title>
        <authorList>
            <person name="Haas M."/>
            <person name="Kono T."/>
            <person name="Macchietto M."/>
            <person name="Millas R."/>
            <person name="McGilp L."/>
            <person name="Shao M."/>
            <person name="Duquette J."/>
            <person name="Hirsch C.N."/>
            <person name="Kimball J."/>
        </authorList>
    </citation>
    <scope>NUCLEOTIDE SEQUENCE</scope>
    <source>
        <tissue evidence="5">Fresh leaf tissue</tissue>
    </source>
</reference>
<dbReference type="PROSITE" id="PS50222">
    <property type="entry name" value="EF_HAND_2"/>
    <property type="match status" value="3"/>
</dbReference>
<dbReference type="Pfam" id="PF13833">
    <property type="entry name" value="EF-hand_8"/>
    <property type="match status" value="1"/>
</dbReference>
<dbReference type="PANTHER" id="PTHR10891">
    <property type="entry name" value="EF-HAND CALCIUM-BINDING DOMAIN CONTAINING PROTEIN"/>
    <property type="match status" value="1"/>
</dbReference>
<evidence type="ECO:0000256" key="2">
    <source>
        <dbReference type="ARBA" id="ARBA00022723"/>
    </source>
</evidence>
<feature type="domain" description="EF-hand" evidence="4">
    <location>
        <begin position="178"/>
        <end position="210"/>
    </location>
</feature>
<organism evidence="5 6">
    <name type="scientific">Zizania palustris</name>
    <name type="common">Northern wild rice</name>
    <dbReference type="NCBI Taxonomy" id="103762"/>
    <lineage>
        <taxon>Eukaryota</taxon>
        <taxon>Viridiplantae</taxon>
        <taxon>Streptophyta</taxon>
        <taxon>Embryophyta</taxon>
        <taxon>Tracheophyta</taxon>
        <taxon>Spermatophyta</taxon>
        <taxon>Magnoliopsida</taxon>
        <taxon>Liliopsida</taxon>
        <taxon>Poales</taxon>
        <taxon>Poaceae</taxon>
        <taxon>BOP clade</taxon>
        <taxon>Oryzoideae</taxon>
        <taxon>Oryzeae</taxon>
        <taxon>Zizaniinae</taxon>
        <taxon>Zizania</taxon>
    </lineage>
</organism>
<dbReference type="FunFam" id="1.10.238.10:FF:000178">
    <property type="entry name" value="Calmodulin-2 A"/>
    <property type="match status" value="1"/>
</dbReference>
<evidence type="ECO:0000256" key="1">
    <source>
        <dbReference type="ARBA" id="ARBA00003291"/>
    </source>
</evidence>